<reference evidence="3" key="1">
    <citation type="journal article" date="2019" name="Int. J. Syst. Evol. Microbiol.">
        <title>The Global Catalogue of Microorganisms (GCM) 10K type strain sequencing project: providing services to taxonomists for standard genome sequencing and annotation.</title>
        <authorList>
            <consortium name="The Broad Institute Genomics Platform"/>
            <consortium name="The Broad Institute Genome Sequencing Center for Infectious Disease"/>
            <person name="Wu L."/>
            <person name="Ma J."/>
        </authorList>
    </citation>
    <scope>NUCLEOTIDE SEQUENCE [LARGE SCALE GENOMIC DNA]</scope>
    <source>
        <strain evidence="3">JCM 14901</strain>
    </source>
</reference>
<dbReference type="EMBL" id="BAAAOG010000002">
    <property type="protein sequence ID" value="GAA1952858.1"/>
    <property type="molecule type" value="Genomic_DNA"/>
</dbReference>
<dbReference type="RefSeq" id="WP_344092651.1">
    <property type="nucleotide sequence ID" value="NZ_BAAAOG010000002.1"/>
</dbReference>
<organism evidence="2 3">
    <name type="scientific">Microbacterium deminutum</name>
    <dbReference type="NCBI Taxonomy" id="344164"/>
    <lineage>
        <taxon>Bacteria</taxon>
        <taxon>Bacillati</taxon>
        <taxon>Actinomycetota</taxon>
        <taxon>Actinomycetes</taxon>
        <taxon>Micrococcales</taxon>
        <taxon>Microbacteriaceae</taxon>
        <taxon>Microbacterium</taxon>
    </lineage>
</organism>
<dbReference type="PROSITE" id="PS51502">
    <property type="entry name" value="S_R_A_B_BARREL"/>
    <property type="match status" value="1"/>
</dbReference>
<feature type="domain" description="Stress-response A/B barrel" evidence="1">
    <location>
        <begin position="2"/>
        <end position="94"/>
    </location>
</feature>
<name>A0ABP5BUK1_9MICO</name>
<comment type="caution">
    <text evidence="2">The sequence shown here is derived from an EMBL/GenBank/DDBJ whole genome shotgun (WGS) entry which is preliminary data.</text>
</comment>
<proteinExistence type="predicted"/>
<evidence type="ECO:0000259" key="1">
    <source>
        <dbReference type="PROSITE" id="PS51502"/>
    </source>
</evidence>
<evidence type="ECO:0000313" key="3">
    <source>
        <dbReference type="Proteomes" id="UP001499933"/>
    </source>
</evidence>
<dbReference type="InterPro" id="IPR013097">
    <property type="entry name" value="Dabb"/>
</dbReference>
<protein>
    <submittedName>
        <fullName evidence="2">Dabb family protein</fullName>
    </submittedName>
</protein>
<dbReference type="SUPFAM" id="SSF54909">
    <property type="entry name" value="Dimeric alpha+beta barrel"/>
    <property type="match status" value="1"/>
</dbReference>
<dbReference type="InterPro" id="IPR011008">
    <property type="entry name" value="Dimeric_a/b-barrel"/>
</dbReference>
<dbReference type="SMART" id="SM00886">
    <property type="entry name" value="Dabb"/>
    <property type="match status" value="1"/>
</dbReference>
<sequence length="97" mass="10994">MIQHTVVFSLTYDEGSAEEAEFLSTGRSVLSAIPGVENFVVNRQVSPKSGFRHQFSMDFVDEDAYTAYNGHPDHVRFVAERWDQDVAAFQEFDFVAV</sequence>
<dbReference type="Pfam" id="PF07876">
    <property type="entry name" value="Dabb"/>
    <property type="match status" value="1"/>
</dbReference>
<gene>
    <name evidence="2" type="ORF">GCM10009776_13450</name>
</gene>
<accession>A0ABP5BUK1</accession>
<dbReference type="Gene3D" id="3.30.70.100">
    <property type="match status" value="1"/>
</dbReference>
<keyword evidence="3" id="KW-1185">Reference proteome</keyword>
<evidence type="ECO:0000313" key="2">
    <source>
        <dbReference type="EMBL" id="GAA1952858.1"/>
    </source>
</evidence>
<dbReference type="Proteomes" id="UP001499933">
    <property type="component" value="Unassembled WGS sequence"/>
</dbReference>